<keyword evidence="4" id="KW-0410">Iron transport</keyword>
<dbReference type="SUPFAM" id="SSF52540">
    <property type="entry name" value="P-loop containing nucleoside triphosphate hydrolases"/>
    <property type="match status" value="1"/>
</dbReference>
<dbReference type="GO" id="GO:0005524">
    <property type="term" value="F:ATP binding"/>
    <property type="evidence" value="ECO:0007669"/>
    <property type="project" value="UniProtKB-KW"/>
</dbReference>
<dbReference type="GO" id="GO:0006826">
    <property type="term" value="P:iron ion transport"/>
    <property type="evidence" value="ECO:0007669"/>
    <property type="project" value="UniProtKB-KW"/>
</dbReference>
<feature type="domain" description="ABC transporter" evidence="10">
    <location>
        <begin position="11"/>
        <end position="247"/>
    </location>
</feature>
<dbReference type="RefSeq" id="WP_161111586.1">
    <property type="nucleotide sequence ID" value="NZ_WWHY01000001.1"/>
</dbReference>
<protein>
    <submittedName>
        <fullName evidence="11">ATP-binding cassette domain-containing protein</fullName>
    </submittedName>
</protein>
<keyword evidence="3" id="KW-1003">Cell membrane</keyword>
<dbReference type="CDD" id="cd03214">
    <property type="entry name" value="ABC_Iron-Siderophores_B12_Hemin"/>
    <property type="match status" value="1"/>
</dbReference>
<evidence type="ECO:0000256" key="1">
    <source>
        <dbReference type="ARBA" id="ARBA00004202"/>
    </source>
</evidence>
<dbReference type="InterPro" id="IPR017871">
    <property type="entry name" value="ABC_transporter-like_CS"/>
</dbReference>
<dbReference type="FunFam" id="3.40.50.300:FF:000134">
    <property type="entry name" value="Iron-enterobactin ABC transporter ATP-binding protein"/>
    <property type="match status" value="1"/>
</dbReference>
<dbReference type="InterPro" id="IPR051535">
    <property type="entry name" value="Siderophore_ABC-ATPase"/>
</dbReference>
<accession>A0A7K2IX54</accession>
<dbReference type="GO" id="GO:0005886">
    <property type="term" value="C:plasma membrane"/>
    <property type="evidence" value="ECO:0007669"/>
    <property type="project" value="UniProtKB-SubCell"/>
</dbReference>
<gene>
    <name evidence="11" type="ORF">GTW20_20555</name>
</gene>
<evidence type="ECO:0000313" key="11">
    <source>
        <dbReference type="EMBL" id="MYR34570.1"/>
    </source>
</evidence>
<evidence type="ECO:0000256" key="7">
    <source>
        <dbReference type="ARBA" id="ARBA00023004"/>
    </source>
</evidence>
<reference evidence="11 12" key="1">
    <citation type="journal article" date="2019" name="Nat. Commun.">
        <title>The antimicrobial potential of Streptomyces from insect microbiomes.</title>
        <authorList>
            <person name="Chevrette M.G."/>
            <person name="Carlson C.M."/>
            <person name="Ortega H.E."/>
            <person name="Thomas C."/>
            <person name="Ananiev G.E."/>
            <person name="Barns K.J."/>
            <person name="Book A.J."/>
            <person name="Cagnazzo J."/>
            <person name="Carlos C."/>
            <person name="Flanigan W."/>
            <person name="Grubbs K.J."/>
            <person name="Horn H.A."/>
            <person name="Hoffmann F.M."/>
            <person name="Klassen J.L."/>
            <person name="Knack J.J."/>
            <person name="Lewin G.R."/>
            <person name="McDonald B.R."/>
            <person name="Muller L."/>
            <person name="Melo W.G.P."/>
            <person name="Pinto-Tomas A.A."/>
            <person name="Schmitz A."/>
            <person name="Wendt-Pienkowski E."/>
            <person name="Wildman S."/>
            <person name="Zhao M."/>
            <person name="Zhang F."/>
            <person name="Bugni T.S."/>
            <person name="Andes D.R."/>
            <person name="Pupo M.T."/>
            <person name="Currie C.R."/>
        </authorList>
    </citation>
    <scope>NUCLEOTIDE SEQUENCE [LARGE SCALE GENOMIC DNA]</scope>
    <source>
        <strain evidence="11 12">SID5840</strain>
    </source>
</reference>
<comment type="subcellular location">
    <subcellularLocation>
        <location evidence="1">Cell membrane</location>
        <topology evidence="1">Peripheral membrane protein</topology>
    </subcellularLocation>
</comment>
<dbReference type="InterPro" id="IPR003593">
    <property type="entry name" value="AAA+_ATPase"/>
</dbReference>
<keyword evidence="7" id="KW-0408">Iron</keyword>
<evidence type="ECO:0000256" key="3">
    <source>
        <dbReference type="ARBA" id="ARBA00022475"/>
    </source>
</evidence>
<dbReference type="InterPro" id="IPR003439">
    <property type="entry name" value="ABC_transporter-like_ATP-bd"/>
</dbReference>
<evidence type="ECO:0000256" key="6">
    <source>
        <dbReference type="ARBA" id="ARBA00022840"/>
    </source>
</evidence>
<proteinExistence type="predicted"/>
<evidence type="ECO:0000256" key="5">
    <source>
        <dbReference type="ARBA" id="ARBA00022741"/>
    </source>
</evidence>
<dbReference type="Gene3D" id="3.40.50.300">
    <property type="entry name" value="P-loop containing nucleotide triphosphate hydrolases"/>
    <property type="match status" value="1"/>
</dbReference>
<dbReference type="GO" id="GO:0016887">
    <property type="term" value="F:ATP hydrolysis activity"/>
    <property type="evidence" value="ECO:0007669"/>
    <property type="project" value="InterPro"/>
</dbReference>
<keyword evidence="2" id="KW-0813">Transport</keyword>
<dbReference type="PANTHER" id="PTHR42771">
    <property type="entry name" value="IRON(3+)-HYDROXAMATE IMPORT ATP-BINDING PROTEIN FHUC"/>
    <property type="match status" value="1"/>
</dbReference>
<dbReference type="EMBL" id="WWHY01000001">
    <property type="protein sequence ID" value="MYR34570.1"/>
    <property type="molecule type" value="Genomic_DNA"/>
</dbReference>
<evidence type="ECO:0000256" key="9">
    <source>
        <dbReference type="ARBA" id="ARBA00023136"/>
    </source>
</evidence>
<sequence>MTDAESRTARLEARDVRLGYGGDPVVSGLSVRIPDGLVTTVVGANACGKSTLLRGLSRLLEPSGGSVLLDGKDLAKTPSREVARVLGMLPQSPTAPEGITVRDLVSRGRHPHQSWWRQWGEDDHEAVEDALRATGTDGFADRDVDELSGGQRQRVWIAMAVAQRTDLLLLDEPTTYLDMAHQLDVLELVSDLNRERGSTVVMVLHDLNLACRYAHHIVAMRAGRIVAQGPPAEVVTEELLREVFSVEATVLTDPVSGTPVIVPQRTVRP</sequence>
<dbReference type="AlphaFoldDB" id="A0A7K2IX54"/>
<comment type="caution">
    <text evidence="11">The sequence shown here is derived from an EMBL/GenBank/DDBJ whole genome shotgun (WGS) entry which is preliminary data.</text>
</comment>
<organism evidence="11 12">
    <name type="scientific">Nocardiopsis alba</name>
    <dbReference type="NCBI Taxonomy" id="53437"/>
    <lineage>
        <taxon>Bacteria</taxon>
        <taxon>Bacillati</taxon>
        <taxon>Actinomycetota</taxon>
        <taxon>Actinomycetes</taxon>
        <taxon>Streptosporangiales</taxon>
        <taxon>Nocardiopsidaceae</taxon>
        <taxon>Nocardiopsis</taxon>
    </lineage>
</organism>
<evidence type="ECO:0000313" key="12">
    <source>
        <dbReference type="Proteomes" id="UP000467124"/>
    </source>
</evidence>
<evidence type="ECO:0000256" key="2">
    <source>
        <dbReference type="ARBA" id="ARBA00022448"/>
    </source>
</evidence>
<dbReference type="Proteomes" id="UP000467124">
    <property type="component" value="Unassembled WGS sequence"/>
</dbReference>
<evidence type="ECO:0000256" key="4">
    <source>
        <dbReference type="ARBA" id="ARBA00022496"/>
    </source>
</evidence>
<dbReference type="InterPro" id="IPR027417">
    <property type="entry name" value="P-loop_NTPase"/>
</dbReference>
<dbReference type="PROSITE" id="PS50893">
    <property type="entry name" value="ABC_TRANSPORTER_2"/>
    <property type="match status" value="1"/>
</dbReference>
<keyword evidence="9" id="KW-0472">Membrane</keyword>
<evidence type="ECO:0000256" key="8">
    <source>
        <dbReference type="ARBA" id="ARBA00023065"/>
    </source>
</evidence>
<keyword evidence="5" id="KW-0547">Nucleotide-binding</keyword>
<keyword evidence="6 11" id="KW-0067">ATP-binding</keyword>
<dbReference type="PANTHER" id="PTHR42771:SF2">
    <property type="entry name" value="IRON(3+)-HYDROXAMATE IMPORT ATP-BINDING PROTEIN FHUC"/>
    <property type="match status" value="1"/>
</dbReference>
<evidence type="ECO:0000259" key="10">
    <source>
        <dbReference type="PROSITE" id="PS50893"/>
    </source>
</evidence>
<dbReference type="PROSITE" id="PS00211">
    <property type="entry name" value="ABC_TRANSPORTER_1"/>
    <property type="match status" value="1"/>
</dbReference>
<dbReference type="Pfam" id="PF00005">
    <property type="entry name" value="ABC_tran"/>
    <property type="match status" value="1"/>
</dbReference>
<name>A0A7K2IX54_9ACTN</name>
<dbReference type="SMART" id="SM00382">
    <property type="entry name" value="AAA"/>
    <property type="match status" value="1"/>
</dbReference>
<keyword evidence="8" id="KW-0406">Ion transport</keyword>